<comment type="caution">
    <text evidence="3">The sequence shown here is derived from an EMBL/GenBank/DDBJ whole genome shotgun (WGS) entry which is preliminary data.</text>
</comment>
<proteinExistence type="predicted"/>
<reference evidence="3 4" key="1">
    <citation type="journal article" date="2019" name="Sci. Rep.">
        <title>Orb-weaving spider Araneus ventricosus genome elucidates the spidroin gene catalogue.</title>
        <authorList>
            <person name="Kono N."/>
            <person name="Nakamura H."/>
            <person name="Ohtoshi R."/>
            <person name="Moran D.A.P."/>
            <person name="Shinohara A."/>
            <person name="Yoshida Y."/>
            <person name="Fujiwara M."/>
            <person name="Mori M."/>
            <person name="Tomita M."/>
            <person name="Arakawa K."/>
        </authorList>
    </citation>
    <scope>NUCLEOTIDE SEQUENCE [LARGE SCALE GENOMIC DNA]</scope>
</reference>
<feature type="non-terminal residue" evidence="3">
    <location>
        <position position="57"/>
    </location>
</feature>
<sequence>MPGSGDEEMPDKGTDSSSTSLSSQKIPVVALSKVAGVGPIELLINDVIDFNFDPSVS</sequence>
<accession>A0A4Y2W3R8</accession>
<protein>
    <submittedName>
        <fullName evidence="3">Uncharacterized protein</fullName>
    </submittedName>
</protein>
<dbReference type="OrthoDB" id="6626910at2759"/>
<dbReference type="AlphaFoldDB" id="A0A4Y2W3R8"/>
<evidence type="ECO:0000313" key="2">
    <source>
        <dbReference type="EMBL" id="GBO27869.1"/>
    </source>
</evidence>
<keyword evidence="4" id="KW-1185">Reference proteome</keyword>
<evidence type="ECO:0000313" key="4">
    <source>
        <dbReference type="Proteomes" id="UP000499080"/>
    </source>
</evidence>
<dbReference type="EMBL" id="BGPR01050919">
    <property type="protein sequence ID" value="GBO27869.1"/>
    <property type="molecule type" value="Genomic_DNA"/>
</dbReference>
<dbReference type="Proteomes" id="UP000499080">
    <property type="component" value="Unassembled WGS sequence"/>
</dbReference>
<feature type="region of interest" description="Disordered" evidence="1">
    <location>
        <begin position="1"/>
        <end position="24"/>
    </location>
</feature>
<evidence type="ECO:0000313" key="3">
    <source>
        <dbReference type="EMBL" id="GBO31174.1"/>
    </source>
</evidence>
<name>A0A4Y2W3R8_ARAVE</name>
<dbReference type="EMBL" id="BGPR01054404">
    <property type="protein sequence ID" value="GBO31174.1"/>
    <property type="molecule type" value="Genomic_DNA"/>
</dbReference>
<evidence type="ECO:0000256" key="1">
    <source>
        <dbReference type="SAM" id="MobiDB-lite"/>
    </source>
</evidence>
<organism evidence="3 4">
    <name type="scientific">Araneus ventricosus</name>
    <name type="common">Orbweaver spider</name>
    <name type="synonym">Epeira ventricosa</name>
    <dbReference type="NCBI Taxonomy" id="182803"/>
    <lineage>
        <taxon>Eukaryota</taxon>
        <taxon>Metazoa</taxon>
        <taxon>Ecdysozoa</taxon>
        <taxon>Arthropoda</taxon>
        <taxon>Chelicerata</taxon>
        <taxon>Arachnida</taxon>
        <taxon>Araneae</taxon>
        <taxon>Araneomorphae</taxon>
        <taxon>Entelegynae</taxon>
        <taxon>Araneoidea</taxon>
        <taxon>Araneidae</taxon>
        <taxon>Araneus</taxon>
    </lineage>
</organism>
<gene>
    <name evidence="2" type="ORF">AVEN_100104_1</name>
    <name evidence="3" type="ORF">AVEN_64567_1</name>
</gene>